<protein>
    <recommendedName>
        <fullName evidence="3">Tetratricopeptide repeat protein</fullName>
    </recommendedName>
</protein>
<dbReference type="SUPFAM" id="SSF48452">
    <property type="entry name" value="TPR-like"/>
    <property type="match status" value="1"/>
</dbReference>
<evidence type="ECO:0000313" key="1">
    <source>
        <dbReference type="EMBL" id="BDI21044.1"/>
    </source>
</evidence>
<dbReference type="Gene3D" id="1.25.40.10">
    <property type="entry name" value="Tetratricopeptide repeat domain"/>
    <property type="match status" value="1"/>
</dbReference>
<dbReference type="InterPro" id="IPR011990">
    <property type="entry name" value="TPR-like_helical_dom_sf"/>
</dbReference>
<evidence type="ECO:0000313" key="2">
    <source>
        <dbReference type="Proteomes" id="UP001055453"/>
    </source>
</evidence>
<accession>A0ABN6QFD7</accession>
<evidence type="ECO:0008006" key="3">
    <source>
        <dbReference type="Google" id="ProtNLM"/>
    </source>
</evidence>
<sequence>MRMRARISRLMLWTLSGVALGLSALNIVAISQAASVQSDFLPSFLNDVNGKVEYRRATWKKYQLAQRNIELYPGDMLKLGQGAIARIKCANGRYWRVPDNGESGLNNGCQPVPVKNKPPFGVRGGDDPTLPFIISPRSTQLLTDKPTLRWNVVVGAKRYTASVVDQRVGKGEVWKTETTSNQVVYNGPLLEPGVDYLLSVKTDNGKSSDKEIEQGAVGIGFRVLNRDKSQQVQTELAEIDKEFTGETKELAIAQLYILSDLRAEAIEKLEALTSKKSQTSTIYRSLGDLYRQIRLNRLAEDRYLKAVQDGKKLGDLETIVLSQTGLAEIYASRRNWDEAIRWGTAAKTGYEDLGDPQRVSELNKQLDRWKRQKK</sequence>
<geneLocation type="plasmid" evidence="1 2">
    <name>pANSO36D</name>
</geneLocation>
<dbReference type="Proteomes" id="UP001055453">
    <property type="component" value="Plasmid pANSO36D"/>
</dbReference>
<organism evidence="1 2">
    <name type="scientific">Nostoc cf. commune SO-36</name>
    <dbReference type="NCBI Taxonomy" id="449208"/>
    <lineage>
        <taxon>Bacteria</taxon>
        <taxon>Bacillati</taxon>
        <taxon>Cyanobacteriota</taxon>
        <taxon>Cyanophyceae</taxon>
        <taxon>Nostocales</taxon>
        <taxon>Nostocaceae</taxon>
        <taxon>Nostoc</taxon>
    </lineage>
</organism>
<reference evidence="1" key="1">
    <citation type="submission" date="2022-04" db="EMBL/GenBank/DDBJ databases">
        <title>Complete genome sequence of a cyanobacterium, Nostoc sp. SO-36, isolated in Antarctica.</title>
        <authorList>
            <person name="Kanesaki Y."/>
            <person name="Effendi D."/>
            <person name="Sakamoto T."/>
            <person name="Ohtani S."/>
            <person name="Awai K."/>
        </authorList>
    </citation>
    <scope>NUCLEOTIDE SEQUENCE</scope>
    <source>
        <strain evidence="1">SO-36</strain>
        <plasmid evidence="1">pANSO36D</plasmid>
    </source>
</reference>
<proteinExistence type="predicted"/>
<keyword evidence="2" id="KW-1185">Reference proteome</keyword>
<gene>
    <name evidence="1" type="ORF">ANSO36C_68460</name>
</gene>
<name>A0ABN6QFD7_NOSCO</name>
<dbReference type="EMBL" id="AP025736">
    <property type="protein sequence ID" value="BDI21044.1"/>
    <property type="molecule type" value="Genomic_DNA"/>
</dbReference>
<keyword evidence="1" id="KW-0614">Plasmid</keyword>